<dbReference type="EMBL" id="RDQH01000332">
    <property type="protein sequence ID" value="RXH96208.1"/>
    <property type="molecule type" value="Genomic_DNA"/>
</dbReference>
<keyword evidence="2" id="KW-1185">Reference proteome</keyword>
<reference evidence="1 2" key="1">
    <citation type="submission" date="2018-10" db="EMBL/GenBank/DDBJ databases">
        <title>A high-quality apple genome assembly.</title>
        <authorList>
            <person name="Hu J."/>
        </authorList>
    </citation>
    <scope>NUCLEOTIDE SEQUENCE [LARGE SCALE GENOMIC DNA]</scope>
    <source>
        <strain evidence="2">cv. HFTH1</strain>
        <tissue evidence="1">Young leaf</tissue>
    </source>
</reference>
<sequence length="108" mass="12512">MTLPSRRTPQIPSPIKLKHGHLSLSLFSWPNVKSSDFDSCMCVFCKDASQSVVWTKENEDGALENFKSQKRERYKFCLVSLYELAEDCADDDEANYMVRFFSKCMKII</sequence>
<organism evidence="1 2">
    <name type="scientific">Malus domestica</name>
    <name type="common">Apple</name>
    <name type="synonym">Pyrus malus</name>
    <dbReference type="NCBI Taxonomy" id="3750"/>
    <lineage>
        <taxon>Eukaryota</taxon>
        <taxon>Viridiplantae</taxon>
        <taxon>Streptophyta</taxon>
        <taxon>Embryophyta</taxon>
        <taxon>Tracheophyta</taxon>
        <taxon>Spermatophyta</taxon>
        <taxon>Magnoliopsida</taxon>
        <taxon>eudicotyledons</taxon>
        <taxon>Gunneridae</taxon>
        <taxon>Pentapetalae</taxon>
        <taxon>rosids</taxon>
        <taxon>fabids</taxon>
        <taxon>Rosales</taxon>
        <taxon>Rosaceae</taxon>
        <taxon>Amygdaloideae</taxon>
        <taxon>Maleae</taxon>
        <taxon>Malus</taxon>
    </lineage>
</organism>
<name>A0A498JKF1_MALDO</name>
<comment type="caution">
    <text evidence="1">The sequence shown here is derived from an EMBL/GenBank/DDBJ whole genome shotgun (WGS) entry which is preliminary data.</text>
</comment>
<protein>
    <submittedName>
        <fullName evidence="1">Uncharacterized protein</fullName>
    </submittedName>
</protein>
<proteinExistence type="predicted"/>
<evidence type="ECO:0000313" key="1">
    <source>
        <dbReference type="EMBL" id="RXH96208.1"/>
    </source>
</evidence>
<dbReference type="Proteomes" id="UP000290289">
    <property type="component" value="Chromosome 6"/>
</dbReference>
<accession>A0A498JKF1</accession>
<evidence type="ECO:0000313" key="2">
    <source>
        <dbReference type="Proteomes" id="UP000290289"/>
    </source>
</evidence>
<gene>
    <name evidence="1" type="ORF">DVH24_008712</name>
</gene>
<dbReference type="AlphaFoldDB" id="A0A498JKF1"/>